<keyword evidence="3" id="KW-0808">Transferase</keyword>
<keyword evidence="2" id="KW-0328">Glycosyltransferase</keyword>
<dbReference type="Gene3D" id="3.90.550.10">
    <property type="entry name" value="Spore Coat Polysaccharide Biosynthesis Protein SpsA, Chain A"/>
    <property type="match status" value="1"/>
</dbReference>
<dbReference type="InterPro" id="IPR007831">
    <property type="entry name" value="T2SS_GspE_N"/>
</dbReference>
<dbReference type="STRING" id="441103.TRN7648_01022"/>
<evidence type="ECO:0000259" key="5">
    <source>
        <dbReference type="Pfam" id="PF05157"/>
    </source>
</evidence>
<keyword evidence="4" id="KW-0472">Membrane</keyword>
<reference evidence="6 7" key="1">
    <citation type="submission" date="2015-09" db="EMBL/GenBank/DDBJ databases">
        <authorList>
            <consortium name="Swine Surveillance"/>
        </authorList>
    </citation>
    <scope>NUCLEOTIDE SEQUENCE [LARGE SCALE GENOMIC DNA]</scope>
    <source>
        <strain evidence="6 7">CECT 7648</strain>
    </source>
</reference>
<evidence type="ECO:0000313" key="7">
    <source>
        <dbReference type="Proteomes" id="UP000054935"/>
    </source>
</evidence>
<feature type="transmembrane region" description="Helical" evidence="4">
    <location>
        <begin position="575"/>
        <end position="597"/>
    </location>
</feature>
<evidence type="ECO:0000313" key="6">
    <source>
        <dbReference type="EMBL" id="CUH76603.1"/>
    </source>
</evidence>
<comment type="similarity">
    <text evidence="1">Belongs to the glycosyltransferase 2 family.</text>
</comment>
<keyword evidence="7" id="KW-1185">Reference proteome</keyword>
<evidence type="ECO:0000256" key="4">
    <source>
        <dbReference type="SAM" id="Phobius"/>
    </source>
</evidence>
<organism evidence="6 7">
    <name type="scientific">Tropicibacter naphthalenivorans</name>
    <dbReference type="NCBI Taxonomy" id="441103"/>
    <lineage>
        <taxon>Bacteria</taxon>
        <taxon>Pseudomonadati</taxon>
        <taxon>Pseudomonadota</taxon>
        <taxon>Alphaproteobacteria</taxon>
        <taxon>Rhodobacterales</taxon>
        <taxon>Roseobacteraceae</taxon>
        <taxon>Tropicibacter</taxon>
    </lineage>
</organism>
<dbReference type="PANTHER" id="PTHR43630:SF1">
    <property type="entry name" value="POLY-BETA-1,6-N-ACETYL-D-GLUCOSAMINE SYNTHASE"/>
    <property type="match status" value="1"/>
</dbReference>
<gene>
    <name evidence="6" type="primary">acsAB</name>
    <name evidence="6" type="ORF">TRN7648_01022</name>
</gene>
<proteinExistence type="inferred from homology"/>
<name>A0A0P1GL43_9RHOB</name>
<dbReference type="AlphaFoldDB" id="A0A0P1GL43"/>
<dbReference type="InterPro" id="IPR037257">
    <property type="entry name" value="T2SS_E_N_sf"/>
</dbReference>
<dbReference type="EMBL" id="CYSE01000002">
    <property type="protein sequence ID" value="CUH76603.1"/>
    <property type="molecule type" value="Genomic_DNA"/>
</dbReference>
<dbReference type="Proteomes" id="UP000054935">
    <property type="component" value="Unassembled WGS sequence"/>
</dbReference>
<feature type="transmembrane region" description="Helical" evidence="4">
    <location>
        <begin position="544"/>
        <end position="568"/>
    </location>
</feature>
<evidence type="ECO:0000256" key="1">
    <source>
        <dbReference type="ARBA" id="ARBA00006739"/>
    </source>
</evidence>
<keyword evidence="4" id="KW-0812">Transmembrane</keyword>
<dbReference type="RefSeq" id="WP_234988754.1">
    <property type="nucleotide sequence ID" value="NZ_CYSE01000002.1"/>
</dbReference>
<feature type="transmembrane region" description="Helical" evidence="4">
    <location>
        <begin position="214"/>
        <end position="233"/>
    </location>
</feature>
<sequence length="630" mass="70048">MSSHRPTTANPALAQASSKRGQPISHLLIEQGIVAPRVMVGALAEAARIAQPVARVIEAEALASREEVIRAQSEHYGVMFLRREDTPPDPDVVGLLPPEFCLAHGVLPWMRLGQTVVLAMARPETFDDVVPLLPDDFGSMTMALALEADIHDEIADRHGAALARIAETSLPAEESCRDLNRTTGRTRKIAALGGLAGVALLGAAPQLFFAGALILALASLLIAQGMKLAALWASRRQDRPASVPLPQVPPAVSILVPLYKEENIARTLVRRLSRLSYPKSRLEVILVLEAMDDTTRETLSRTNLPPWMRVVTVPPGDVTTKPRALNYAFNFTRGDIIGIYDAEDAPAPDQIERVVAHFEHAPAQVGCVQGILDFYNPRANWLSRCFSIEYASWFRILLPGLAKMGFAVPLGGTTVFFRRDVLQRVRGWDAHNVTEDADLGIRLARHGYQTELVATVTREEANNRMWPWIKQRSRWLKGYAITWWVHSRRPIALFRDLGARRFLGVQMLFLTTLLQFTLAPILWSFWLILAGLPHPLDSYLDRTMMLWLTGIFLSAEGTSLLIGLSAVARTPHSTLFVWVPTLFAYFPLGTMAMYKALWETLTNPFYWDKTQHGHSAPDTPHADLPPDFKG</sequence>
<protein>
    <submittedName>
        <fullName evidence="6">Cellulose synthase 1</fullName>
    </submittedName>
</protein>
<evidence type="ECO:0000256" key="3">
    <source>
        <dbReference type="ARBA" id="ARBA00022679"/>
    </source>
</evidence>
<dbReference type="PANTHER" id="PTHR43630">
    <property type="entry name" value="POLY-BETA-1,6-N-ACETYL-D-GLUCOSAMINE SYNTHASE"/>
    <property type="match status" value="1"/>
</dbReference>
<keyword evidence="4" id="KW-1133">Transmembrane helix</keyword>
<dbReference type="GO" id="GO:0016757">
    <property type="term" value="F:glycosyltransferase activity"/>
    <property type="evidence" value="ECO:0007669"/>
    <property type="project" value="UniProtKB-KW"/>
</dbReference>
<evidence type="ECO:0000256" key="2">
    <source>
        <dbReference type="ARBA" id="ARBA00022676"/>
    </source>
</evidence>
<dbReference type="Pfam" id="PF05157">
    <property type="entry name" value="MshEN"/>
    <property type="match status" value="1"/>
</dbReference>
<feature type="domain" description="Type II secretion system protein GspE N-terminal" evidence="5">
    <location>
        <begin position="76"/>
        <end position="133"/>
    </location>
</feature>
<feature type="transmembrane region" description="Helical" evidence="4">
    <location>
        <begin position="507"/>
        <end position="532"/>
    </location>
</feature>
<accession>A0A0P1GL43</accession>
<dbReference type="Pfam" id="PF13641">
    <property type="entry name" value="Glyco_tranf_2_3"/>
    <property type="match status" value="1"/>
</dbReference>
<feature type="transmembrane region" description="Helical" evidence="4">
    <location>
        <begin position="189"/>
        <end position="208"/>
    </location>
</feature>
<dbReference type="SUPFAM" id="SSF160246">
    <property type="entry name" value="EspE N-terminal domain-like"/>
    <property type="match status" value="1"/>
</dbReference>
<dbReference type="InterPro" id="IPR029044">
    <property type="entry name" value="Nucleotide-diphossugar_trans"/>
</dbReference>
<dbReference type="SUPFAM" id="SSF53448">
    <property type="entry name" value="Nucleotide-diphospho-sugar transferases"/>
    <property type="match status" value="1"/>
</dbReference>